<feature type="transmembrane region" description="Helical" evidence="7">
    <location>
        <begin position="99"/>
        <end position="125"/>
    </location>
</feature>
<protein>
    <submittedName>
        <fullName evidence="10">Peptide/nickel transport system permease protein</fullName>
    </submittedName>
</protein>
<dbReference type="GO" id="GO:0071916">
    <property type="term" value="F:dipeptide transmembrane transporter activity"/>
    <property type="evidence" value="ECO:0007669"/>
    <property type="project" value="TreeGrafter"/>
</dbReference>
<evidence type="ECO:0000313" key="10">
    <source>
        <dbReference type="EMBL" id="PFG41931.1"/>
    </source>
</evidence>
<dbReference type="AlphaFoldDB" id="A0A2A9ETS3"/>
<dbReference type="InterPro" id="IPR000515">
    <property type="entry name" value="MetI-like"/>
</dbReference>
<keyword evidence="3" id="KW-1003">Cell membrane</keyword>
<name>A0A2A9ETS3_9MICO</name>
<comment type="similarity">
    <text evidence="7">Belongs to the binding-protein-dependent transport system permease family.</text>
</comment>
<evidence type="ECO:0000256" key="8">
    <source>
        <dbReference type="SAM" id="MobiDB-lite"/>
    </source>
</evidence>
<dbReference type="Pfam" id="PF12911">
    <property type="entry name" value="OppC_N"/>
    <property type="match status" value="1"/>
</dbReference>
<dbReference type="PANTHER" id="PTHR43386:SF1">
    <property type="entry name" value="D,D-DIPEPTIDE TRANSPORT SYSTEM PERMEASE PROTEIN DDPC-RELATED"/>
    <property type="match status" value="1"/>
</dbReference>
<comment type="subcellular location">
    <subcellularLocation>
        <location evidence="1 7">Cell membrane</location>
        <topology evidence="1 7">Multi-pass membrane protein</topology>
    </subcellularLocation>
</comment>
<evidence type="ECO:0000256" key="7">
    <source>
        <dbReference type="RuleBase" id="RU363032"/>
    </source>
</evidence>
<evidence type="ECO:0000256" key="3">
    <source>
        <dbReference type="ARBA" id="ARBA00022475"/>
    </source>
</evidence>
<proteinExistence type="inferred from homology"/>
<organism evidence="10 11">
    <name type="scientific">Isoptericola jiangsuensis</name>
    <dbReference type="NCBI Taxonomy" id="548579"/>
    <lineage>
        <taxon>Bacteria</taxon>
        <taxon>Bacillati</taxon>
        <taxon>Actinomycetota</taxon>
        <taxon>Actinomycetes</taxon>
        <taxon>Micrococcales</taxon>
        <taxon>Promicromonosporaceae</taxon>
        <taxon>Isoptericola</taxon>
    </lineage>
</organism>
<sequence>MAADVSLTQALPETAVQHDADNPRRRTKFLFLRNSKALTGLAILAFFAVLALIGPWIAPFDPNQVSPDLLQPPSTTHWLGTDHTGRDILSQIIVGTRGVLVVGLIAGVSATVLGVIVGVTAGFVGGAGDETLSALSNVFLVIPQLPLIIIIAGQLPTAGGVTVALVIGVTGWAWGARVLRAQTLSLRRRDFVEAARATGERTWRLVLAEVLPNLTAIIAAGFVGTVTFAVMSQVTLAFIGITPVSDWNWGTILFWAQNNLALQRGAWWWFVPAGLCIALLGMALTLVNFGIDEFVNPRLRSTGMNARTLRRRKIRPRVGFTPVVREKSSAPADAARAGRVVETKEAGRG</sequence>
<comment type="caution">
    <text evidence="10">The sequence shown here is derived from an EMBL/GenBank/DDBJ whole genome shotgun (WGS) entry which is preliminary data.</text>
</comment>
<dbReference type="InterPro" id="IPR025966">
    <property type="entry name" value="OppC_N"/>
</dbReference>
<feature type="transmembrane region" description="Helical" evidence="7">
    <location>
        <begin position="37"/>
        <end position="58"/>
    </location>
</feature>
<evidence type="ECO:0000256" key="4">
    <source>
        <dbReference type="ARBA" id="ARBA00022692"/>
    </source>
</evidence>
<keyword evidence="11" id="KW-1185">Reference proteome</keyword>
<dbReference type="Proteomes" id="UP000224130">
    <property type="component" value="Unassembled WGS sequence"/>
</dbReference>
<dbReference type="Gene3D" id="1.10.3720.10">
    <property type="entry name" value="MetI-like"/>
    <property type="match status" value="1"/>
</dbReference>
<feature type="transmembrane region" description="Helical" evidence="7">
    <location>
        <begin position="158"/>
        <end position="179"/>
    </location>
</feature>
<feature type="transmembrane region" description="Helical" evidence="7">
    <location>
        <begin position="214"/>
        <end position="241"/>
    </location>
</feature>
<dbReference type="InterPro" id="IPR035906">
    <property type="entry name" value="MetI-like_sf"/>
</dbReference>
<reference evidence="10 11" key="1">
    <citation type="submission" date="2017-10" db="EMBL/GenBank/DDBJ databases">
        <title>Sequencing the genomes of 1000 actinobacteria strains.</title>
        <authorList>
            <person name="Klenk H.-P."/>
        </authorList>
    </citation>
    <scope>NUCLEOTIDE SEQUENCE [LARGE SCALE GENOMIC DNA]</scope>
    <source>
        <strain evidence="10 11">DSM 21863</strain>
    </source>
</reference>
<feature type="region of interest" description="Disordered" evidence="8">
    <location>
        <begin position="326"/>
        <end position="349"/>
    </location>
</feature>
<accession>A0A2A9ETS3</accession>
<dbReference type="InterPro" id="IPR050366">
    <property type="entry name" value="BP-dependent_transpt_permease"/>
</dbReference>
<keyword evidence="2 7" id="KW-0813">Transport</keyword>
<dbReference type="RefSeq" id="WP_098462524.1">
    <property type="nucleotide sequence ID" value="NZ_PDJJ01000001.1"/>
</dbReference>
<keyword evidence="6 7" id="KW-0472">Membrane</keyword>
<dbReference type="OrthoDB" id="6637947at2"/>
<feature type="transmembrane region" description="Helical" evidence="7">
    <location>
        <begin position="267"/>
        <end position="291"/>
    </location>
</feature>
<dbReference type="CDD" id="cd06261">
    <property type="entry name" value="TM_PBP2"/>
    <property type="match status" value="1"/>
</dbReference>
<dbReference type="GO" id="GO:0005886">
    <property type="term" value="C:plasma membrane"/>
    <property type="evidence" value="ECO:0007669"/>
    <property type="project" value="UniProtKB-SubCell"/>
</dbReference>
<keyword evidence="4 7" id="KW-0812">Transmembrane</keyword>
<dbReference type="SUPFAM" id="SSF161098">
    <property type="entry name" value="MetI-like"/>
    <property type="match status" value="1"/>
</dbReference>
<evidence type="ECO:0000256" key="2">
    <source>
        <dbReference type="ARBA" id="ARBA00022448"/>
    </source>
</evidence>
<evidence type="ECO:0000256" key="1">
    <source>
        <dbReference type="ARBA" id="ARBA00004651"/>
    </source>
</evidence>
<keyword evidence="5 7" id="KW-1133">Transmembrane helix</keyword>
<feature type="domain" description="ABC transmembrane type-1" evidence="9">
    <location>
        <begin position="100"/>
        <end position="288"/>
    </location>
</feature>
<feature type="compositionally biased region" description="Basic and acidic residues" evidence="8">
    <location>
        <begin position="339"/>
        <end position="349"/>
    </location>
</feature>
<dbReference type="Pfam" id="PF00528">
    <property type="entry name" value="BPD_transp_1"/>
    <property type="match status" value="1"/>
</dbReference>
<evidence type="ECO:0000259" key="9">
    <source>
        <dbReference type="PROSITE" id="PS50928"/>
    </source>
</evidence>
<gene>
    <name evidence="10" type="ORF">ATJ88_0580</name>
</gene>
<dbReference type="PANTHER" id="PTHR43386">
    <property type="entry name" value="OLIGOPEPTIDE TRANSPORT SYSTEM PERMEASE PROTEIN APPC"/>
    <property type="match status" value="1"/>
</dbReference>
<evidence type="ECO:0000313" key="11">
    <source>
        <dbReference type="Proteomes" id="UP000224130"/>
    </source>
</evidence>
<evidence type="ECO:0000256" key="6">
    <source>
        <dbReference type="ARBA" id="ARBA00023136"/>
    </source>
</evidence>
<dbReference type="PROSITE" id="PS50928">
    <property type="entry name" value="ABC_TM1"/>
    <property type="match status" value="1"/>
</dbReference>
<dbReference type="EMBL" id="PDJJ01000001">
    <property type="protein sequence ID" value="PFG41931.1"/>
    <property type="molecule type" value="Genomic_DNA"/>
</dbReference>
<feature type="transmembrane region" description="Helical" evidence="7">
    <location>
        <begin position="132"/>
        <end position="152"/>
    </location>
</feature>
<evidence type="ECO:0000256" key="5">
    <source>
        <dbReference type="ARBA" id="ARBA00022989"/>
    </source>
</evidence>